<dbReference type="Proteomes" id="UP000095283">
    <property type="component" value="Unplaced"/>
</dbReference>
<name>A0A1I7WGM2_HETBA</name>
<evidence type="ECO:0000313" key="1">
    <source>
        <dbReference type="Proteomes" id="UP000095283"/>
    </source>
</evidence>
<proteinExistence type="predicted"/>
<organism evidence="1 2">
    <name type="scientific">Heterorhabditis bacteriophora</name>
    <name type="common">Entomopathogenic nematode worm</name>
    <dbReference type="NCBI Taxonomy" id="37862"/>
    <lineage>
        <taxon>Eukaryota</taxon>
        <taxon>Metazoa</taxon>
        <taxon>Ecdysozoa</taxon>
        <taxon>Nematoda</taxon>
        <taxon>Chromadorea</taxon>
        <taxon>Rhabditida</taxon>
        <taxon>Rhabditina</taxon>
        <taxon>Rhabditomorpha</taxon>
        <taxon>Strongyloidea</taxon>
        <taxon>Heterorhabditidae</taxon>
        <taxon>Heterorhabditis</taxon>
    </lineage>
</organism>
<reference evidence="2" key="1">
    <citation type="submission" date="2016-11" db="UniProtKB">
        <authorList>
            <consortium name="WormBaseParasite"/>
        </authorList>
    </citation>
    <scope>IDENTIFICATION</scope>
</reference>
<sequence>MTCGVVLYSTRLVNKKFPFVLIHVVRESVETDSLSSYNSQAVKACSLNKKLSSGSSRNLDISGNVIDISYPSLDGSFLESYKNLI</sequence>
<evidence type="ECO:0000313" key="2">
    <source>
        <dbReference type="WBParaSite" id="Hba_04083"/>
    </source>
</evidence>
<keyword evidence="1" id="KW-1185">Reference proteome</keyword>
<dbReference type="WBParaSite" id="Hba_04083">
    <property type="protein sequence ID" value="Hba_04083"/>
    <property type="gene ID" value="Hba_04083"/>
</dbReference>
<dbReference type="AlphaFoldDB" id="A0A1I7WGM2"/>
<protein>
    <submittedName>
        <fullName evidence="2">Uncharacterized protein</fullName>
    </submittedName>
</protein>
<accession>A0A1I7WGM2</accession>